<sequence>MLDNHNKRKFQRIATDCRLSYRSLADGAVHEGRCLNLSGGGLLFKGPAAVEIGYALEVSVLPDNRLTPPLDAFVEVIRCTPDGDSFEIAADIKGIKGS</sequence>
<accession>A0A8D4VLR1</accession>
<name>A0A8D4VLR1_9GAMM</name>
<proteinExistence type="predicted"/>
<evidence type="ECO:0000313" key="3">
    <source>
        <dbReference type="Proteomes" id="UP000824988"/>
    </source>
</evidence>
<dbReference type="EMBL" id="AP019782">
    <property type="protein sequence ID" value="BBL70448.1"/>
    <property type="molecule type" value="Genomic_DNA"/>
</dbReference>
<gene>
    <name evidence="2" type="ORF">MoryE10_10540</name>
</gene>
<evidence type="ECO:0000313" key="2">
    <source>
        <dbReference type="EMBL" id="BBL70448.1"/>
    </source>
</evidence>
<organism evidence="2 3">
    <name type="scientific">Methylogaea oryzae</name>
    <dbReference type="NCBI Taxonomy" id="1295382"/>
    <lineage>
        <taxon>Bacteria</taxon>
        <taxon>Pseudomonadati</taxon>
        <taxon>Pseudomonadota</taxon>
        <taxon>Gammaproteobacteria</taxon>
        <taxon>Methylococcales</taxon>
        <taxon>Methylococcaceae</taxon>
        <taxon>Methylogaea</taxon>
    </lineage>
</organism>
<dbReference type="AlphaFoldDB" id="A0A8D4VLR1"/>
<dbReference type="KEGG" id="moz:MoryE10_10540"/>
<evidence type="ECO:0000259" key="1">
    <source>
        <dbReference type="Pfam" id="PF07238"/>
    </source>
</evidence>
<feature type="domain" description="PilZ" evidence="1">
    <location>
        <begin position="6"/>
        <end position="86"/>
    </location>
</feature>
<reference evidence="2" key="1">
    <citation type="submission" date="2019-06" db="EMBL/GenBank/DDBJ databases">
        <title>Complete genome sequence of Methylogaea oryzae strain JCM16910.</title>
        <authorList>
            <person name="Asakawa S."/>
        </authorList>
    </citation>
    <scope>NUCLEOTIDE SEQUENCE</scope>
    <source>
        <strain evidence="2">E10</strain>
    </source>
</reference>
<protein>
    <recommendedName>
        <fullName evidence="1">PilZ domain-containing protein</fullName>
    </recommendedName>
</protein>
<dbReference type="GO" id="GO:0035438">
    <property type="term" value="F:cyclic-di-GMP binding"/>
    <property type="evidence" value="ECO:0007669"/>
    <property type="project" value="InterPro"/>
</dbReference>
<dbReference type="Pfam" id="PF07238">
    <property type="entry name" value="PilZ"/>
    <property type="match status" value="1"/>
</dbReference>
<dbReference type="RefSeq" id="WP_221048431.1">
    <property type="nucleotide sequence ID" value="NZ_AP019782.1"/>
</dbReference>
<dbReference type="InterPro" id="IPR009875">
    <property type="entry name" value="PilZ_domain"/>
</dbReference>
<dbReference type="Proteomes" id="UP000824988">
    <property type="component" value="Chromosome"/>
</dbReference>
<keyword evidence="3" id="KW-1185">Reference proteome</keyword>